<dbReference type="InterPro" id="IPR036388">
    <property type="entry name" value="WH-like_DNA-bd_sf"/>
</dbReference>
<protein>
    <recommendedName>
        <fullName evidence="4">DUF3253 domain-containing protein</fullName>
    </recommendedName>
</protein>
<keyword evidence="3" id="KW-1185">Reference proteome</keyword>
<evidence type="ECO:0008006" key="4">
    <source>
        <dbReference type="Google" id="ProtNLM"/>
    </source>
</evidence>
<evidence type="ECO:0000313" key="3">
    <source>
        <dbReference type="Proteomes" id="UP000822688"/>
    </source>
</evidence>
<feature type="region of interest" description="Disordered" evidence="1">
    <location>
        <begin position="107"/>
        <end position="140"/>
    </location>
</feature>
<name>A0A8T0IUT3_CERPU</name>
<proteinExistence type="predicted"/>
<accession>A0A8T0IUT3</accession>
<sequence length="140" mass="15654">MKRPKSNHHGSDPGAVCSSKIKRRRSDAAPHVVEEEQGNPRGDEDKVREELKDKILELLQKRAESSTMCPSEAPRALHPETWRDLMDVTREVARQLALDGRIEITQKGRAVDPEAPLRGPIRLRLVSRKPPSTSGPPNSN</sequence>
<gene>
    <name evidence="2" type="ORF">KC19_2G066900</name>
</gene>
<dbReference type="InterPro" id="IPR021660">
    <property type="entry name" value="DUF3253"/>
</dbReference>
<dbReference type="Proteomes" id="UP000822688">
    <property type="component" value="Chromosome 2"/>
</dbReference>
<comment type="caution">
    <text evidence="2">The sequence shown here is derived from an EMBL/GenBank/DDBJ whole genome shotgun (WGS) entry which is preliminary data.</text>
</comment>
<dbReference type="Gene3D" id="1.10.10.10">
    <property type="entry name" value="Winged helix-like DNA-binding domain superfamily/Winged helix DNA-binding domain"/>
    <property type="match status" value="1"/>
</dbReference>
<organism evidence="2 3">
    <name type="scientific">Ceratodon purpureus</name>
    <name type="common">Fire moss</name>
    <name type="synonym">Dicranum purpureum</name>
    <dbReference type="NCBI Taxonomy" id="3225"/>
    <lineage>
        <taxon>Eukaryota</taxon>
        <taxon>Viridiplantae</taxon>
        <taxon>Streptophyta</taxon>
        <taxon>Embryophyta</taxon>
        <taxon>Bryophyta</taxon>
        <taxon>Bryophytina</taxon>
        <taxon>Bryopsida</taxon>
        <taxon>Dicranidae</taxon>
        <taxon>Pseudoditrichales</taxon>
        <taxon>Ditrichaceae</taxon>
        <taxon>Ceratodon</taxon>
    </lineage>
</organism>
<dbReference type="InterPro" id="IPR036390">
    <property type="entry name" value="WH_DNA-bd_sf"/>
</dbReference>
<dbReference type="Pfam" id="PF11625">
    <property type="entry name" value="DUF3253"/>
    <property type="match status" value="1"/>
</dbReference>
<evidence type="ECO:0000256" key="1">
    <source>
        <dbReference type="SAM" id="MobiDB-lite"/>
    </source>
</evidence>
<evidence type="ECO:0000313" key="2">
    <source>
        <dbReference type="EMBL" id="KAG0586133.1"/>
    </source>
</evidence>
<reference evidence="2" key="1">
    <citation type="submission" date="2020-06" db="EMBL/GenBank/DDBJ databases">
        <title>WGS assembly of Ceratodon purpureus strain R40.</title>
        <authorList>
            <person name="Carey S.B."/>
            <person name="Jenkins J."/>
            <person name="Shu S."/>
            <person name="Lovell J.T."/>
            <person name="Sreedasyam A."/>
            <person name="Maumus F."/>
            <person name="Tiley G.P."/>
            <person name="Fernandez-Pozo N."/>
            <person name="Barry K."/>
            <person name="Chen C."/>
            <person name="Wang M."/>
            <person name="Lipzen A."/>
            <person name="Daum C."/>
            <person name="Saski C.A."/>
            <person name="Payton A.C."/>
            <person name="Mcbreen J.C."/>
            <person name="Conrad R.E."/>
            <person name="Kollar L.M."/>
            <person name="Olsson S."/>
            <person name="Huttunen S."/>
            <person name="Landis J.B."/>
            <person name="Wickett N.J."/>
            <person name="Johnson M.G."/>
            <person name="Rensing S.A."/>
            <person name="Grimwood J."/>
            <person name="Schmutz J."/>
            <person name="Mcdaniel S.F."/>
        </authorList>
    </citation>
    <scope>NUCLEOTIDE SEQUENCE</scope>
    <source>
        <strain evidence="2">R40</strain>
    </source>
</reference>
<dbReference type="EMBL" id="CM026422">
    <property type="protein sequence ID" value="KAG0586133.1"/>
    <property type="molecule type" value="Genomic_DNA"/>
</dbReference>
<dbReference type="SUPFAM" id="SSF46785">
    <property type="entry name" value="Winged helix' DNA-binding domain"/>
    <property type="match status" value="1"/>
</dbReference>
<feature type="compositionally biased region" description="Polar residues" evidence="1">
    <location>
        <begin position="130"/>
        <end position="140"/>
    </location>
</feature>
<dbReference type="AlphaFoldDB" id="A0A8T0IUT3"/>
<feature type="region of interest" description="Disordered" evidence="1">
    <location>
        <begin position="1"/>
        <end position="49"/>
    </location>
</feature>